<feature type="transmembrane region" description="Helical" evidence="1">
    <location>
        <begin position="189"/>
        <end position="207"/>
    </location>
</feature>
<feature type="transmembrane region" description="Helical" evidence="1">
    <location>
        <begin position="95"/>
        <end position="113"/>
    </location>
</feature>
<dbReference type="EMBL" id="HBIC01061756">
    <property type="protein sequence ID" value="CAE0302833.1"/>
    <property type="molecule type" value="Transcribed_RNA"/>
</dbReference>
<sequence>MNDKYLIKTIVHISLAIVLLEMVGKISHPNSQYWIAGGALFLVSYTLCIVTDVFGLSSCSFVKHNFFRSTLSLMHGLDGLAALMIGLAIRFKSLTWLTIGLMIMTKFFLIHLLNRMILAKKKTDNFYDGLTQTTKSFLHHTASFLFLQHPNEIIITTVWRTISMTGHAALVLRDKLSHKSMHNCHWGLAYVRIAFQISLLWMCYASASLRSEFGASAVGHIAYMAVRLEPVFQQGSMYLDADEKQEWLLLTGSEKMRFLLSGGHPWLALELVLLSTLIVLFATLRVQLLINGEASTAGLSVTPEVPNVFFSSNGETGLQDSLPDALRWFFGTLAN</sequence>
<dbReference type="EMBL" id="HBIC01061755">
    <property type="protein sequence ID" value="CAE0302832.1"/>
    <property type="molecule type" value="Transcribed_RNA"/>
</dbReference>
<evidence type="ECO:0000313" key="3">
    <source>
        <dbReference type="EMBL" id="CAE0302833.1"/>
    </source>
</evidence>
<accession>A0A7S3HRY5</accession>
<keyword evidence="1" id="KW-1133">Transmembrane helix</keyword>
<keyword evidence="1" id="KW-0472">Membrane</keyword>
<feature type="transmembrane region" description="Helical" evidence="1">
    <location>
        <begin position="266"/>
        <end position="284"/>
    </location>
</feature>
<evidence type="ECO:0000256" key="1">
    <source>
        <dbReference type="SAM" id="Phobius"/>
    </source>
</evidence>
<protein>
    <submittedName>
        <fullName evidence="3">Uncharacterized protein</fullName>
    </submittedName>
</protein>
<feature type="transmembrane region" description="Helical" evidence="1">
    <location>
        <begin position="5"/>
        <end position="27"/>
    </location>
</feature>
<evidence type="ECO:0000313" key="2">
    <source>
        <dbReference type="EMBL" id="CAE0302832.1"/>
    </source>
</evidence>
<gene>
    <name evidence="2" type="ORF">SELO1098_LOCUS31690</name>
    <name evidence="3" type="ORF">SELO1098_LOCUS31691</name>
</gene>
<organism evidence="3">
    <name type="scientific">Spumella elongata</name>
    <dbReference type="NCBI Taxonomy" id="89044"/>
    <lineage>
        <taxon>Eukaryota</taxon>
        <taxon>Sar</taxon>
        <taxon>Stramenopiles</taxon>
        <taxon>Ochrophyta</taxon>
        <taxon>Chrysophyceae</taxon>
        <taxon>Chromulinales</taxon>
        <taxon>Chromulinaceae</taxon>
        <taxon>Spumella</taxon>
    </lineage>
</organism>
<name>A0A7S3HRY5_9STRA</name>
<feature type="transmembrane region" description="Helical" evidence="1">
    <location>
        <begin position="66"/>
        <end position="89"/>
    </location>
</feature>
<dbReference type="AlphaFoldDB" id="A0A7S3HRY5"/>
<feature type="transmembrane region" description="Helical" evidence="1">
    <location>
        <begin position="33"/>
        <end position="54"/>
    </location>
</feature>
<proteinExistence type="predicted"/>
<keyword evidence="1" id="KW-0812">Transmembrane</keyword>
<reference evidence="3" key="1">
    <citation type="submission" date="2021-01" db="EMBL/GenBank/DDBJ databases">
        <authorList>
            <person name="Corre E."/>
            <person name="Pelletier E."/>
            <person name="Niang G."/>
            <person name="Scheremetjew M."/>
            <person name="Finn R."/>
            <person name="Kale V."/>
            <person name="Holt S."/>
            <person name="Cochrane G."/>
            <person name="Meng A."/>
            <person name="Brown T."/>
            <person name="Cohen L."/>
        </authorList>
    </citation>
    <scope>NUCLEOTIDE SEQUENCE</scope>
    <source>
        <strain evidence="3">CCAP 955/1</strain>
    </source>
</reference>